<evidence type="ECO:0008006" key="4">
    <source>
        <dbReference type="Google" id="ProtNLM"/>
    </source>
</evidence>
<dbReference type="RefSeq" id="WP_059350771.1">
    <property type="nucleotide sequence ID" value="NZ_LDYG01000024.1"/>
</dbReference>
<dbReference type="STRING" id="1150625.Q75_06295"/>
<organism evidence="2 3">
    <name type="scientific">Bacillus coahuilensis p1.1.43</name>
    <dbReference type="NCBI Taxonomy" id="1150625"/>
    <lineage>
        <taxon>Bacteria</taxon>
        <taxon>Bacillati</taxon>
        <taxon>Bacillota</taxon>
        <taxon>Bacilli</taxon>
        <taxon>Bacillales</taxon>
        <taxon>Bacillaceae</taxon>
        <taxon>Bacillus</taxon>
    </lineage>
</organism>
<dbReference type="EMBL" id="LDYG01000024">
    <property type="protein sequence ID" value="KUP07134.1"/>
    <property type="molecule type" value="Genomic_DNA"/>
</dbReference>
<evidence type="ECO:0000256" key="1">
    <source>
        <dbReference type="SAM" id="Phobius"/>
    </source>
</evidence>
<accession>A0A147K9R1</accession>
<evidence type="ECO:0000313" key="2">
    <source>
        <dbReference type="EMBL" id="KUP07134.1"/>
    </source>
</evidence>
<keyword evidence="3" id="KW-1185">Reference proteome</keyword>
<proteinExistence type="predicted"/>
<keyword evidence="1" id="KW-1133">Transmembrane helix</keyword>
<keyword evidence="1" id="KW-0472">Membrane</keyword>
<sequence length="178" mass="20548">MITAIIFGSILLVLSYFFIILLYLRQNRLIEMEQKQQKVLKEMEDVISSYLEEMKSENERLILKLKSDHTMNQQQAPYMDTNSEANHTVALEKSHLAPEIAPVSSVPLSKAKKAYQQTADEQTNVESDPLKKDHIEDPFIRQVLFLHAKGLPPERIAQVLNKGTTEIELLLKFRQKQN</sequence>
<comment type="caution">
    <text evidence="2">The sequence shown here is derived from an EMBL/GenBank/DDBJ whole genome shotgun (WGS) entry which is preliminary data.</text>
</comment>
<keyword evidence="1" id="KW-0812">Transmembrane</keyword>
<gene>
    <name evidence="2" type="ORF">Q75_06295</name>
</gene>
<dbReference type="Proteomes" id="UP000074108">
    <property type="component" value="Unassembled WGS sequence"/>
</dbReference>
<reference evidence="2 3" key="1">
    <citation type="journal article" date="2016" name="Front. Microbiol.">
        <title>Microevolution Analysis of Bacillus coahuilensis Unveils Differences in Phosphorus Acquisition Strategies and Their Regulation.</title>
        <authorList>
            <person name="Gomez-Lunar Z."/>
            <person name="Hernandez-Gonzalez I."/>
            <person name="Rodriguez-Torres M.D."/>
            <person name="Souza V."/>
            <person name="Olmedo-Alvarez G."/>
        </authorList>
    </citation>
    <scope>NUCLEOTIDE SEQUENCE [LARGE SCALE GENOMIC DNA]</scope>
    <source>
        <strain evidence="3">p1.1.43</strain>
    </source>
</reference>
<dbReference type="PATRIC" id="fig|1150625.3.peg.1316"/>
<feature type="transmembrane region" description="Helical" evidence="1">
    <location>
        <begin position="6"/>
        <end position="24"/>
    </location>
</feature>
<name>A0A147K9R1_9BACI</name>
<evidence type="ECO:0000313" key="3">
    <source>
        <dbReference type="Proteomes" id="UP000074108"/>
    </source>
</evidence>
<dbReference type="OrthoDB" id="1708317at2"/>
<protein>
    <recommendedName>
        <fullName evidence="4">Swarming motility protein SwrB</fullName>
    </recommendedName>
</protein>
<dbReference type="AlphaFoldDB" id="A0A147K9R1"/>